<evidence type="ECO:0000256" key="1">
    <source>
        <dbReference type="SAM" id="MobiDB-lite"/>
    </source>
</evidence>
<accession>J9FQ13</accession>
<proteinExistence type="predicted"/>
<reference evidence="2" key="1">
    <citation type="journal article" date="2012" name="PLoS ONE">
        <title>Gene sets for utilization of primary and secondary nutrition supplies in the distal gut of endangered iberian lynx.</title>
        <authorList>
            <person name="Alcaide M."/>
            <person name="Messina E."/>
            <person name="Richter M."/>
            <person name="Bargiela R."/>
            <person name="Peplies J."/>
            <person name="Huws S.A."/>
            <person name="Newbold C.J."/>
            <person name="Golyshin P.N."/>
            <person name="Simon M.A."/>
            <person name="Lopez G."/>
            <person name="Yakimov M.M."/>
            <person name="Ferrer M."/>
        </authorList>
    </citation>
    <scope>NUCLEOTIDE SEQUENCE</scope>
</reference>
<dbReference type="EMBL" id="AMCI01005231">
    <property type="protein sequence ID" value="EJW96543.1"/>
    <property type="molecule type" value="Genomic_DNA"/>
</dbReference>
<dbReference type="AlphaFoldDB" id="J9FQ13"/>
<gene>
    <name evidence="2" type="ORF">EVA_15349</name>
</gene>
<name>J9FQ13_9ZZZZ</name>
<protein>
    <submittedName>
        <fullName evidence="2">Uncharacterized protein</fullName>
    </submittedName>
</protein>
<comment type="caution">
    <text evidence="2">The sequence shown here is derived from an EMBL/GenBank/DDBJ whole genome shotgun (WGS) entry which is preliminary data.</text>
</comment>
<sequence length="67" mass="7448">MWNLSAAAGTVCTRLKSTLSGANTNTPLMQKAETSSSPWNKKQKPQPCQNLTELGLFYFVSYMVFKT</sequence>
<evidence type="ECO:0000313" key="2">
    <source>
        <dbReference type="EMBL" id="EJW96543.1"/>
    </source>
</evidence>
<organism evidence="2">
    <name type="scientific">gut metagenome</name>
    <dbReference type="NCBI Taxonomy" id="749906"/>
    <lineage>
        <taxon>unclassified sequences</taxon>
        <taxon>metagenomes</taxon>
        <taxon>organismal metagenomes</taxon>
    </lineage>
</organism>
<feature type="region of interest" description="Disordered" evidence="1">
    <location>
        <begin position="21"/>
        <end position="46"/>
    </location>
</feature>